<dbReference type="EMBL" id="JBHTCQ010000005">
    <property type="protein sequence ID" value="MFC7407010.1"/>
    <property type="molecule type" value="Genomic_DNA"/>
</dbReference>
<feature type="domain" description="HTH marR-type" evidence="1">
    <location>
        <begin position="11"/>
        <end position="143"/>
    </location>
</feature>
<dbReference type="SUPFAM" id="SSF46785">
    <property type="entry name" value="Winged helix' DNA-binding domain"/>
    <property type="match status" value="1"/>
</dbReference>
<protein>
    <submittedName>
        <fullName evidence="2">MarR family winged helix-turn-helix transcriptional regulator</fullName>
    </submittedName>
</protein>
<evidence type="ECO:0000313" key="3">
    <source>
        <dbReference type="Proteomes" id="UP001596455"/>
    </source>
</evidence>
<organism evidence="2 3">
    <name type="scientific">Georgenia alba</name>
    <dbReference type="NCBI Taxonomy" id="2233858"/>
    <lineage>
        <taxon>Bacteria</taxon>
        <taxon>Bacillati</taxon>
        <taxon>Actinomycetota</taxon>
        <taxon>Actinomycetes</taxon>
        <taxon>Micrococcales</taxon>
        <taxon>Bogoriellaceae</taxon>
        <taxon>Georgenia</taxon>
    </lineage>
</organism>
<dbReference type="PANTHER" id="PTHR33164">
    <property type="entry name" value="TRANSCRIPTIONAL REGULATOR, MARR FAMILY"/>
    <property type="match status" value="1"/>
</dbReference>
<dbReference type="Proteomes" id="UP001596455">
    <property type="component" value="Unassembled WGS sequence"/>
</dbReference>
<keyword evidence="3" id="KW-1185">Reference proteome</keyword>
<accession>A0ABW2QH65</accession>
<gene>
    <name evidence="2" type="ORF">ACFQQL_17975</name>
</gene>
<sequence>MRRSRTQVEEPPTLLYVVKQVELAQRARLAEVLQGSGITVLQYTAMTVLQRRGPMSSAALARSAFVTAQSMADLVKALGARGLVERGPDPADRRHLLVRLTEAGRDLLDRYAGAVERLEADMVADLTPQQVAALRTYLNSCRAALVP</sequence>
<dbReference type="InterPro" id="IPR039422">
    <property type="entry name" value="MarR/SlyA-like"/>
</dbReference>
<dbReference type="PROSITE" id="PS50995">
    <property type="entry name" value="HTH_MARR_2"/>
    <property type="match status" value="1"/>
</dbReference>
<dbReference type="Gene3D" id="1.10.10.10">
    <property type="entry name" value="Winged helix-like DNA-binding domain superfamily/Winged helix DNA-binding domain"/>
    <property type="match status" value="1"/>
</dbReference>
<dbReference type="InterPro" id="IPR036390">
    <property type="entry name" value="WH_DNA-bd_sf"/>
</dbReference>
<name>A0ABW2QH65_9MICO</name>
<proteinExistence type="predicted"/>
<reference evidence="3" key="1">
    <citation type="journal article" date="2019" name="Int. J. Syst. Evol. Microbiol.">
        <title>The Global Catalogue of Microorganisms (GCM) 10K type strain sequencing project: providing services to taxonomists for standard genome sequencing and annotation.</title>
        <authorList>
            <consortium name="The Broad Institute Genomics Platform"/>
            <consortium name="The Broad Institute Genome Sequencing Center for Infectious Disease"/>
            <person name="Wu L."/>
            <person name="Ma J."/>
        </authorList>
    </citation>
    <scope>NUCLEOTIDE SEQUENCE [LARGE SCALE GENOMIC DNA]</scope>
    <source>
        <strain evidence="3">JCM 1490</strain>
    </source>
</reference>
<evidence type="ECO:0000313" key="2">
    <source>
        <dbReference type="EMBL" id="MFC7407010.1"/>
    </source>
</evidence>
<dbReference type="PANTHER" id="PTHR33164:SF43">
    <property type="entry name" value="HTH-TYPE TRANSCRIPTIONAL REPRESSOR YETL"/>
    <property type="match status" value="1"/>
</dbReference>
<dbReference type="SMART" id="SM00347">
    <property type="entry name" value="HTH_MARR"/>
    <property type="match status" value="1"/>
</dbReference>
<evidence type="ECO:0000259" key="1">
    <source>
        <dbReference type="PROSITE" id="PS50995"/>
    </source>
</evidence>
<comment type="caution">
    <text evidence="2">The sequence shown here is derived from an EMBL/GenBank/DDBJ whole genome shotgun (WGS) entry which is preliminary data.</text>
</comment>
<dbReference type="InterPro" id="IPR000835">
    <property type="entry name" value="HTH_MarR-typ"/>
</dbReference>
<dbReference type="InterPro" id="IPR036388">
    <property type="entry name" value="WH-like_DNA-bd_sf"/>
</dbReference>
<dbReference type="RefSeq" id="WP_382396547.1">
    <property type="nucleotide sequence ID" value="NZ_JBHTCQ010000005.1"/>
</dbReference>
<dbReference type="Pfam" id="PF12802">
    <property type="entry name" value="MarR_2"/>
    <property type="match status" value="1"/>
</dbReference>